<proteinExistence type="predicted"/>
<dbReference type="Proteomes" id="UP000789423">
    <property type="component" value="Unassembled WGS sequence"/>
</dbReference>
<sequence>MPDHHNKSDEECLKDKSNTHNCFFENHTIGSTNSPVLVLVPGGTSHQPVFQDFTGNQNKTLLQLTSASLKCGKPLPLAITIITKSPRNPITAIITESARIFQVENFESLSVSNLDSAQGGLHVFIKKIDLYLL</sequence>
<comment type="caution">
    <text evidence="1">The sequence shown here is derived from an EMBL/GenBank/DDBJ whole genome shotgun (WGS) entry which is preliminary data.</text>
</comment>
<dbReference type="RefSeq" id="WP_230576547.1">
    <property type="nucleotide sequence ID" value="NZ_CAKJTI010000032.1"/>
</dbReference>
<gene>
    <name evidence="1" type="ORF">BACCIP111899_03838</name>
</gene>
<evidence type="ECO:0000313" key="1">
    <source>
        <dbReference type="EMBL" id="CAG9614605.1"/>
    </source>
</evidence>
<dbReference type="EMBL" id="CAKJTI010000032">
    <property type="protein sequence ID" value="CAG9614605.1"/>
    <property type="molecule type" value="Genomic_DNA"/>
</dbReference>
<protein>
    <recommendedName>
        <fullName evidence="3">Exosporium protein D</fullName>
    </recommendedName>
</protein>
<keyword evidence="2" id="KW-1185">Reference proteome</keyword>
<accession>A0ABM8YFI1</accession>
<organism evidence="1 2">
    <name type="scientific">Bacillus rhizoplanae</name>
    <dbReference type="NCBI Taxonomy" id="2880966"/>
    <lineage>
        <taxon>Bacteria</taxon>
        <taxon>Bacillati</taxon>
        <taxon>Bacillota</taxon>
        <taxon>Bacilli</taxon>
        <taxon>Bacillales</taxon>
        <taxon>Bacillaceae</taxon>
        <taxon>Bacillus</taxon>
    </lineage>
</organism>
<evidence type="ECO:0000313" key="2">
    <source>
        <dbReference type="Proteomes" id="UP000789423"/>
    </source>
</evidence>
<evidence type="ECO:0008006" key="3">
    <source>
        <dbReference type="Google" id="ProtNLM"/>
    </source>
</evidence>
<name>A0ABM8YFI1_9BACI</name>
<reference evidence="1 2" key="1">
    <citation type="submission" date="2021-10" db="EMBL/GenBank/DDBJ databases">
        <authorList>
            <person name="Criscuolo A."/>
        </authorList>
    </citation>
    <scope>NUCLEOTIDE SEQUENCE [LARGE SCALE GENOMIC DNA]</scope>
    <source>
        <strain evidence="2">CIP 111899</strain>
    </source>
</reference>